<dbReference type="Proteomes" id="UP000426265">
    <property type="component" value="Unassembled WGS sequence"/>
</dbReference>
<evidence type="ECO:0000313" key="2">
    <source>
        <dbReference type="Proteomes" id="UP000426265"/>
    </source>
</evidence>
<evidence type="ECO:0000313" key="1">
    <source>
        <dbReference type="EMBL" id="VYS68250.1"/>
    </source>
</evidence>
<proteinExistence type="predicted"/>
<gene>
    <name evidence="1" type="ORF">AN1_LOCUS23644</name>
</gene>
<dbReference type="AlphaFoldDB" id="A0A654G538"/>
<dbReference type="ExpressionAtlas" id="A0A654G538">
    <property type="expression patterns" value="baseline and differential"/>
</dbReference>
<protein>
    <submittedName>
        <fullName evidence="1">Uncharacterized protein</fullName>
    </submittedName>
</protein>
<sequence>MPVRVNKSDIMIPPLWSRDYRRFFNSLSPLPLITELYYATIICLDNLQTFVSLGSHGIMTPSPRGGYRISFKLFYLLASPVEHLLKGSYALFAIAVYDHKLVEDLAKPVFMVESAKGSIDFSNLVNFFKSYYMFGIHLEIMEHSGGKRKIYAAKKILRLKTA</sequence>
<accession>A0A654G538</accession>
<dbReference type="EMBL" id="CACRSJ010000110">
    <property type="protein sequence ID" value="VYS68250.1"/>
    <property type="molecule type" value="Genomic_DNA"/>
</dbReference>
<organism evidence="1 2">
    <name type="scientific">Arabidopsis thaliana</name>
    <name type="common">Mouse-ear cress</name>
    <dbReference type="NCBI Taxonomy" id="3702"/>
    <lineage>
        <taxon>Eukaryota</taxon>
        <taxon>Viridiplantae</taxon>
        <taxon>Streptophyta</taxon>
        <taxon>Embryophyta</taxon>
        <taxon>Tracheophyta</taxon>
        <taxon>Spermatophyta</taxon>
        <taxon>Magnoliopsida</taxon>
        <taxon>eudicotyledons</taxon>
        <taxon>Gunneridae</taxon>
        <taxon>Pentapetalae</taxon>
        <taxon>rosids</taxon>
        <taxon>malvids</taxon>
        <taxon>Brassicales</taxon>
        <taxon>Brassicaceae</taxon>
        <taxon>Camelineae</taxon>
        <taxon>Arabidopsis</taxon>
    </lineage>
</organism>
<reference evidence="1 2" key="1">
    <citation type="submission" date="2019-11" db="EMBL/GenBank/DDBJ databases">
        <authorList>
            <person name="Jiao W.-B."/>
            <person name="Schneeberger K."/>
        </authorList>
    </citation>
    <scope>NUCLEOTIDE SEQUENCE [LARGE SCALE GENOMIC DNA]</scope>
    <source>
        <strain evidence="2">cv. An-1</strain>
    </source>
</reference>
<name>A0A654G538_ARATH</name>